<gene>
    <name evidence="4" type="primary">AIM11</name>
    <name evidence="6" type="ORF">BDY17DRAFT_252855</name>
</gene>
<evidence type="ECO:0000256" key="5">
    <source>
        <dbReference type="SAM" id="MobiDB-lite"/>
    </source>
</evidence>
<dbReference type="GO" id="GO:0005739">
    <property type="term" value="C:mitochondrion"/>
    <property type="evidence" value="ECO:0007669"/>
    <property type="project" value="TreeGrafter"/>
</dbReference>
<comment type="similarity">
    <text evidence="4">Belongs to the AIM11 family.</text>
</comment>
<keyword evidence="2 4" id="KW-1133">Transmembrane helix</keyword>
<keyword evidence="7" id="KW-1185">Reference proteome</keyword>
<dbReference type="InterPro" id="IPR038814">
    <property type="entry name" value="AIM11"/>
</dbReference>
<reference evidence="6" key="1">
    <citation type="journal article" date="2020" name="Stud. Mycol.">
        <title>101 Dothideomycetes genomes: a test case for predicting lifestyles and emergence of pathogens.</title>
        <authorList>
            <person name="Haridas S."/>
            <person name="Albert R."/>
            <person name="Binder M."/>
            <person name="Bloem J."/>
            <person name="Labutti K."/>
            <person name="Salamov A."/>
            <person name="Andreopoulos B."/>
            <person name="Baker S."/>
            <person name="Barry K."/>
            <person name="Bills G."/>
            <person name="Bluhm B."/>
            <person name="Cannon C."/>
            <person name="Castanera R."/>
            <person name="Culley D."/>
            <person name="Daum C."/>
            <person name="Ezra D."/>
            <person name="Gonzalez J."/>
            <person name="Henrissat B."/>
            <person name="Kuo A."/>
            <person name="Liang C."/>
            <person name="Lipzen A."/>
            <person name="Lutzoni F."/>
            <person name="Magnuson J."/>
            <person name="Mondo S."/>
            <person name="Nolan M."/>
            <person name="Ohm R."/>
            <person name="Pangilinan J."/>
            <person name="Park H.-J."/>
            <person name="Ramirez L."/>
            <person name="Alfaro M."/>
            <person name="Sun H."/>
            <person name="Tritt A."/>
            <person name="Yoshinaga Y."/>
            <person name="Zwiers L.-H."/>
            <person name="Turgeon B."/>
            <person name="Goodwin S."/>
            <person name="Spatafora J."/>
            <person name="Crous P."/>
            <person name="Grigoriev I."/>
        </authorList>
    </citation>
    <scope>NUCLEOTIDE SEQUENCE</scope>
    <source>
        <strain evidence="6">CBS 113389</strain>
    </source>
</reference>
<evidence type="ECO:0000313" key="7">
    <source>
        <dbReference type="Proteomes" id="UP000799767"/>
    </source>
</evidence>
<proteinExistence type="inferred from homology"/>
<dbReference type="EMBL" id="MU001637">
    <property type="protein sequence ID" value="KAF2482141.1"/>
    <property type="molecule type" value="Genomic_DNA"/>
</dbReference>
<evidence type="ECO:0000256" key="4">
    <source>
        <dbReference type="RuleBase" id="RU367098"/>
    </source>
</evidence>
<feature type="transmembrane region" description="Helical" evidence="4">
    <location>
        <begin position="107"/>
        <end position="130"/>
    </location>
</feature>
<comment type="subcellular location">
    <subcellularLocation>
        <location evidence="4">Membrane</location>
        <topology evidence="4">Multi-pass membrane protein</topology>
    </subcellularLocation>
</comment>
<feature type="region of interest" description="Disordered" evidence="5">
    <location>
        <begin position="14"/>
        <end position="34"/>
    </location>
</feature>
<feature type="transmembrane region" description="Helical" evidence="4">
    <location>
        <begin position="56"/>
        <end position="76"/>
    </location>
</feature>
<evidence type="ECO:0000256" key="3">
    <source>
        <dbReference type="ARBA" id="ARBA00023136"/>
    </source>
</evidence>
<dbReference type="PANTHER" id="PTHR39136">
    <property type="entry name" value="ALTERED INHERITANCE OF MITOCHONDRIA PROTEIN 11"/>
    <property type="match status" value="1"/>
</dbReference>
<protein>
    <recommendedName>
        <fullName evidence="4">Altered inheritance of mitochondria protein 11</fullName>
    </recommendedName>
</protein>
<dbReference type="AlphaFoldDB" id="A0A6A6PR14"/>
<keyword evidence="3 4" id="KW-0472">Membrane</keyword>
<sequence>MSWWDKYLAPGDLRQQRQALSSPSQPGTANEDEQPRLVVLKPPRLSQADRVRRQNGLLFGGLAFTLLSMIVTRRAVGRKLAQTALSAEGGAAAAESKVDGSLEAVQALGYATLNVFSVAMLGIGGAMKYFDIADVEDMREVVRRQEGYSEDSEANREIEGWIAEVLARKDGQGNLRESVVEKVAEIERKRKEDEKRGR</sequence>
<name>A0A6A6PR14_9PEZI</name>
<dbReference type="GO" id="GO:0016020">
    <property type="term" value="C:membrane"/>
    <property type="evidence" value="ECO:0007669"/>
    <property type="project" value="UniProtKB-SubCell"/>
</dbReference>
<evidence type="ECO:0000313" key="6">
    <source>
        <dbReference type="EMBL" id="KAF2482141.1"/>
    </source>
</evidence>
<dbReference type="PANTHER" id="PTHR39136:SF1">
    <property type="entry name" value="ALTERED INHERITANCE OF MITOCHONDRIA PROTEIN 11"/>
    <property type="match status" value="1"/>
</dbReference>
<keyword evidence="1 4" id="KW-0812">Transmembrane</keyword>
<feature type="compositionally biased region" description="Polar residues" evidence="5">
    <location>
        <begin position="16"/>
        <end position="28"/>
    </location>
</feature>
<accession>A0A6A6PR14</accession>
<dbReference type="OrthoDB" id="3558022at2759"/>
<evidence type="ECO:0000256" key="2">
    <source>
        <dbReference type="ARBA" id="ARBA00022989"/>
    </source>
</evidence>
<evidence type="ECO:0000256" key="1">
    <source>
        <dbReference type="ARBA" id="ARBA00022692"/>
    </source>
</evidence>
<organism evidence="6 7">
    <name type="scientific">Neohortaea acidophila</name>
    <dbReference type="NCBI Taxonomy" id="245834"/>
    <lineage>
        <taxon>Eukaryota</taxon>
        <taxon>Fungi</taxon>
        <taxon>Dikarya</taxon>
        <taxon>Ascomycota</taxon>
        <taxon>Pezizomycotina</taxon>
        <taxon>Dothideomycetes</taxon>
        <taxon>Dothideomycetidae</taxon>
        <taxon>Mycosphaerellales</taxon>
        <taxon>Teratosphaeriaceae</taxon>
        <taxon>Neohortaea</taxon>
    </lineage>
</organism>
<dbReference type="Proteomes" id="UP000799767">
    <property type="component" value="Unassembled WGS sequence"/>
</dbReference>